<evidence type="ECO:0000313" key="2">
    <source>
        <dbReference type="Proteomes" id="UP000008311"/>
    </source>
</evidence>
<dbReference type="InParanoid" id="B9THH4"/>
<name>B9THH4_RICCO</name>
<organism evidence="1 2">
    <name type="scientific">Ricinus communis</name>
    <name type="common">Castor bean</name>
    <dbReference type="NCBI Taxonomy" id="3988"/>
    <lineage>
        <taxon>Eukaryota</taxon>
        <taxon>Viridiplantae</taxon>
        <taxon>Streptophyta</taxon>
        <taxon>Embryophyta</taxon>
        <taxon>Tracheophyta</taxon>
        <taxon>Spermatophyta</taxon>
        <taxon>Magnoliopsida</taxon>
        <taxon>eudicotyledons</taxon>
        <taxon>Gunneridae</taxon>
        <taxon>Pentapetalae</taxon>
        <taxon>rosids</taxon>
        <taxon>fabids</taxon>
        <taxon>Malpighiales</taxon>
        <taxon>Euphorbiaceae</taxon>
        <taxon>Acalyphoideae</taxon>
        <taxon>Acalypheae</taxon>
        <taxon>Ricinus</taxon>
    </lineage>
</organism>
<dbReference type="Proteomes" id="UP000008311">
    <property type="component" value="Unassembled WGS sequence"/>
</dbReference>
<gene>
    <name evidence="1" type="ORF">RCOM_1881900</name>
</gene>
<dbReference type="EMBL" id="EQ981525">
    <property type="protein sequence ID" value="EEF24691.1"/>
    <property type="molecule type" value="Genomic_DNA"/>
</dbReference>
<feature type="non-terminal residue" evidence="1">
    <location>
        <position position="209"/>
    </location>
</feature>
<reference evidence="2" key="1">
    <citation type="journal article" date="2010" name="Nat. Biotechnol.">
        <title>Draft genome sequence of the oilseed species Ricinus communis.</title>
        <authorList>
            <person name="Chan A.P."/>
            <person name="Crabtree J."/>
            <person name="Zhao Q."/>
            <person name="Lorenzi H."/>
            <person name="Orvis J."/>
            <person name="Puiu D."/>
            <person name="Melake-Berhan A."/>
            <person name="Jones K.M."/>
            <person name="Redman J."/>
            <person name="Chen G."/>
            <person name="Cahoon E.B."/>
            <person name="Gedil M."/>
            <person name="Stanke M."/>
            <person name="Haas B.J."/>
            <person name="Wortman J.R."/>
            <person name="Fraser-Liggett C.M."/>
            <person name="Ravel J."/>
            <person name="Rabinowicz P.D."/>
        </authorList>
    </citation>
    <scope>NUCLEOTIDE SEQUENCE [LARGE SCALE GENOMIC DNA]</scope>
    <source>
        <strain evidence="2">cv. Hale</strain>
    </source>
</reference>
<proteinExistence type="predicted"/>
<evidence type="ECO:0000313" key="1">
    <source>
        <dbReference type="EMBL" id="EEF24691.1"/>
    </source>
</evidence>
<dbReference type="AlphaFoldDB" id="B9THH4"/>
<keyword evidence="2" id="KW-1185">Reference proteome</keyword>
<protein>
    <submittedName>
        <fullName evidence="1">Uncharacterized protein</fullName>
    </submittedName>
</protein>
<sequence length="209" mass="23030">MPGGKAREILANSYESRKLHCRHCPQRVLIPDSLLSMRRHVRGWGKGLQHTKCTQALCRIPYTGSAEPSEPERLQHGVAFTGKNFLGCEQAGNRRQRHAGMHDGDVEAVNAAIADDREAILRCRPVADGEEVHRQSVALGKVGLHLGKQRCRCDPMIFAGIAATEIASGNDAAFGGLAHVKFHRNHQAVQALFERTGMDDQPGRCLERQ</sequence>
<accession>B9THH4</accession>